<sequence length="387" mass="41421">MIIGVPKEIMRGEKRVAAIPETVKKMVESGATVLFEKGAGVGSHYWDEAYEEAGAQTIADVEELFSKAEVILKVKEPQFNHEKNKHELDMMHEGQYLITFIHPASPANHQMVKHMAERGIIGLTLDGVPRISRAQSMDALSSMSACAGYKGMIMGINDISKFAPFVTSAVGRLKPATVFVIGTGVAGLRALATAKGLGAMVYSADIRPEANSNAESLGAIIVDTGVPAEIAVSADGKHANQLPEKWLEIERDHLKETIAKADIVFCSALIQGKVAPVLLTEELVESMNPGSVIVDISIDQGGNCAITTPGAVETKHDVIIQGIKNIPGMLSTSSTIMFSKNIHNLLTYLTKDNEIALDLSDEIVASILVTKDSKIVHEGALEAMGLK</sequence>
<dbReference type="OrthoDB" id="9804592at2"/>
<dbReference type="PANTHER" id="PTHR10160:SF19">
    <property type="entry name" value="PROTON-TRANSLOCATING NAD(P)(+) TRANSHYDROGENASE"/>
    <property type="match status" value="1"/>
</dbReference>
<dbReference type="EMBL" id="FQUM01000006">
    <property type="protein sequence ID" value="SHF55908.1"/>
    <property type="molecule type" value="Genomic_DNA"/>
</dbReference>
<evidence type="ECO:0000256" key="3">
    <source>
        <dbReference type="ARBA" id="ARBA00022741"/>
    </source>
</evidence>
<dbReference type="SMART" id="SM01002">
    <property type="entry name" value="AlaDh_PNT_C"/>
    <property type="match status" value="1"/>
</dbReference>
<dbReference type="CDD" id="cd05304">
    <property type="entry name" value="Rubrum_tdh"/>
    <property type="match status" value="1"/>
</dbReference>
<dbReference type="InterPro" id="IPR007698">
    <property type="entry name" value="AlaDH/PNT_NAD(H)-bd"/>
</dbReference>
<dbReference type="GO" id="GO:0006740">
    <property type="term" value="P:NADPH regeneration"/>
    <property type="evidence" value="ECO:0007669"/>
    <property type="project" value="TreeGrafter"/>
</dbReference>
<dbReference type="InterPro" id="IPR007886">
    <property type="entry name" value="AlaDH/PNT_N"/>
</dbReference>
<dbReference type="GO" id="GO:0005886">
    <property type="term" value="C:plasma membrane"/>
    <property type="evidence" value="ECO:0007669"/>
    <property type="project" value="TreeGrafter"/>
</dbReference>
<keyword evidence="11" id="KW-1185">Reference proteome</keyword>
<dbReference type="PANTHER" id="PTHR10160">
    <property type="entry name" value="NAD(P) TRANSHYDROGENASE"/>
    <property type="match status" value="1"/>
</dbReference>
<keyword evidence="4" id="KW-0521">NADP</keyword>
<dbReference type="Gene3D" id="3.40.50.720">
    <property type="entry name" value="NAD(P)-binding Rossmann-like Domain"/>
    <property type="match status" value="2"/>
</dbReference>
<comment type="function">
    <text evidence="1">The transhydrogenation between NADH and NADP is coupled to respiration and ATP hydrolysis and functions as a proton pump across the membrane.</text>
</comment>
<dbReference type="EC" id="7.1.1.1" evidence="2"/>
<feature type="domain" description="Alanine dehydrogenase/pyridine nucleotide transhydrogenase N-terminal" evidence="9">
    <location>
        <begin position="4"/>
        <end position="147"/>
    </location>
</feature>
<dbReference type="Pfam" id="PF05222">
    <property type="entry name" value="AlaDh_PNT_N"/>
    <property type="match status" value="1"/>
</dbReference>
<dbReference type="GO" id="GO:0008750">
    <property type="term" value="F:proton-translocating NAD(P)+ transhydrogenase activity"/>
    <property type="evidence" value="ECO:0007669"/>
    <property type="project" value="UniProtKB-EC"/>
</dbReference>
<keyword evidence="3" id="KW-0547">Nucleotide-binding</keyword>
<accession>A0A1M5CMF1</accession>
<dbReference type="Proteomes" id="UP000184164">
    <property type="component" value="Unassembled WGS sequence"/>
</dbReference>
<proteinExistence type="predicted"/>
<dbReference type="SMART" id="SM01003">
    <property type="entry name" value="AlaDh_PNT_N"/>
    <property type="match status" value="1"/>
</dbReference>
<organism evidence="10 11">
    <name type="scientific">Mariniphaga anaerophila</name>
    <dbReference type="NCBI Taxonomy" id="1484053"/>
    <lineage>
        <taxon>Bacteria</taxon>
        <taxon>Pseudomonadati</taxon>
        <taxon>Bacteroidota</taxon>
        <taxon>Bacteroidia</taxon>
        <taxon>Marinilabiliales</taxon>
        <taxon>Prolixibacteraceae</taxon>
        <taxon>Mariniphaga</taxon>
    </lineage>
</organism>
<evidence type="ECO:0000256" key="4">
    <source>
        <dbReference type="ARBA" id="ARBA00022857"/>
    </source>
</evidence>
<dbReference type="RefSeq" id="WP_073002456.1">
    <property type="nucleotide sequence ID" value="NZ_FQUM01000006.1"/>
</dbReference>
<evidence type="ECO:0000259" key="9">
    <source>
        <dbReference type="SMART" id="SM01003"/>
    </source>
</evidence>
<evidence type="ECO:0000256" key="2">
    <source>
        <dbReference type="ARBA" id="ARBA00012943"/>
    </source>
</evidence>
<evidence type="ECO:0000256" key="5">
    <source>
        <dbReference type="ARBA" id="ARBA00022967"/>
    </source>
</evidence>
<dbReference type="InterPro" id="IPR036291">
    <property type="entry name" value="NAD(P)-bd_dom_sf"/>
</dbReference>
<dbReference type="GO" id="GO:0050661">
    <property type="term" value="F:NADP binding"/>
    <property type="evidence" value="ECO:0007669"/>
    <property type="project" value="TreeGrafter"/>
</dbReference>
<keyword evidence="6" id="KW-0520">NAD</keyword>
<evidence type="ECO:0000256" key="1">
    <source>
        <dbReference type="ARBA" id="ARBA00003943"/>
    </source>
</evidence>
<evidence type="ECO:0000256" key="6">
    <source>
        <dbReference type="ARBA" id="ARBA00023027"/>
    </source>
</evidence>
<evidence type="ECO:0000313" key="10">
    <source>
        <dbReference type="EMBL" id="SHF55908.1"/>
    </source>
</evidence>
<keyword evidence="5" id="KW-1278">Translocase</keyword>
<evidence type="ECO:0000256" key="7">
    <source>
        <dbReference type="ARBA" id="ARBA00048202"/>
    </source>
</evidence>
<dbReference type="SUPFAM" id="SSF52283">
    <property type="entry name" value="Formate/glycerate dehydrogenase catalytic domain-like"/>
    <property type="match status" value="1"/>
</dbReference>
<dbReference type="SUPFAM" id="SSF51735">
    <property type="entry name" value="NAD(P)-binding Rossmann-fold domains"/>
    <property type="match status" value="1"/>
</dbReference>
<protein>
    <recommendedName>
        <fullName evidence="2">proton-translocating NAD(P)(+) transhydrogenase</fullName>
        <ecNumber evidence="2">7.1.1.1</ecNumber>
    </recommendedName>
</protein>
<gene>
    <name evidence="10" type="ORF">SAMN05444274_106187</name>
</gene>
<feature type="domain" description="Alanine dehydrogenase/pyridine nucleotide transhydrogenase NAD(H)-binding" evidence="8">
    <location>
        <begin position="159"/>
        <end position="322"/>
    </location>
</feature>
<reference evidence="10 11" key="1">
    <citation type="submission" date="2016-11" db="EMBL/GenBank/DDBJ databases">
        <authorList>
            <person name="Jaros S."/>
            <person name="Januszkiewicz K."/>
            <person name="Wedrychowicz H."/>
        </authorList>
    </citation>
    <scope>NUCLEOTIDE SEQUENCE [LARGE SCALE GENOMIC DNA]</scope>
    <source>
        <strain evidence="10 11">DSM 26910</strain>
    </source>
</reference>
<dbReference type="STRING" id="1484053.SAMN05444274_106187"/>
<dbReference type="AlphaFoldDB" id="A0A1M5CMF1"/>
<dbReference type="Pfam" id="PF01262">
    <property type="entry name" value="AlaDh_PNT_C"/>
    <property type="match status" value="1"/>
</dbReference>
<name>A0A1M5CMF1_9BACT</name>
<comment type="catalytic activity">
    <reaction evidence="7">
        <text>NAD(+) + NADPH + H(+)(in) = NADH + NADP(+) + H(+)(out)</text>
        <dbReference type="Rhea" id="RHEA:47992"/>
        <dbReference type="ChEBI" id="CHEBI:15378"/>
        <dbReference type="ChEBI" id="CHEBI:57540"/>
        <dbReference type="ChEBI" id="CHEBI:57783"/>
        <dbReference type="ChEBI" id="CHEBI:57945"/>
        <dbReference type="ChEBI" id="CHEBI:58349"/>
        <dbReference type="EC" id="7.1.1.1"/>
    </reaction>
</comment>
<evidence type="ECO:0000313" key="11">
    <source>
        <dbReference type="Proteomes" id="UP000184164"/>
    </source>
</evidence>
<evidence type="ECO:0000259" key="8">
    <source>
        <dbReference type="SMART" id="SM01002"/>
    </source>
</evidence>